<evidence type="ECO:0008006" key="3">
    <source>
        <dbReference type="Google" id="ProtNLM"/>
    </source>
</evidence>
<dbReference type="EMBL" id="SZYD01000001">
    <property type="protein sequence ID" value="KAD7477791.1"/>
    <property type="molecule type" value="Genomic_DNA"/>
</dbReference>
<evidence type="ECO:0000313" key="1">
    <source>
        <dbReference type="EMBL" id="KAD7477791.1"/>
    </source>
</evidence>
<keyword evidence="2" id="KW-1185">Reference proteome</keyword>
<protein>
    <recommendedName>
        <fullName evidence="3">Retrotransposon gag domain-containing protein</fullName>
    </recommendedName>
</protein>
<gene>
    <name evidence="1" type="ORF">E3N88_00927</name>
</gene>
<dbReference type="AlphaFoldDB" id="A0A5N6Q1F0"/>
<organism evidence="1 2">
    <name type="scientific">Mikania micrantha</name>
    <name type="common">bitter vine</name>
    <dbReference type="NCBI Taxonomy" id="192012"/>
    <lineage>
        <taxon>Eukaryota</taxon>
        <taxon>Viridiplantae</taxon>
        <taxon>Streptophyta</taxon>
        <taxon>Embryophyta</taxon>
        <taxon>Tracheophyta</taxon>
        <taxon>Spermatophyta</taxon>
        <taxon>Magnoliopsida</taxon>
        <taxon>eudicotyledons</taxon>
        <taxon>Gunneridae</taxon>
        <taxon>Pentapetalae</taxon>
        <taxon>asterids</taxon>
        <taxon>campanulids</taxon>
        <taxon>Asterales</taxon>
        <taxon>Asteraceae</taxon>
        <taxon>Asteroideae</taxon>
        <taxon>Heliantheae alliance</taxon>
        <taxon>Eupatorieae</taxon>
        <taxon>Mikania</taxon>
    </lineage>
</organism>
<reference evidence="1 2" key="1">
    <citation type="submission" date="2019-05" db="EMBL/GenBank/DDBJ databases">
        <title>Mikania micrantha, genome provides insights into the molecular mechanism of rapid growth.</title>
        <authorList>
            <person name="Liu B."/>
        </authorList>
    </citation>
    <scope>NUCLEOTIDE SEQUENCE [LARGE SCALE GENOMIC DNA]</scope>
    <source>
        <strain evidence="1">NLD-2019</strain>
        <tissue evidence="1">Leaf</tissue>
    </source>
</reference>
<dbReference type="Proteomes" id="UP000326396">
    <property type="component" value="Linkage Group LG1"/>
</dbReference>
<accession>A0A5N6Q1F0</accession>
<evidence type="ECO:0000313" key="2">
    <source>
        <dbReference type="Proteomes" id="UP000326396"/>
    </source>
</evidence>
<sequence>MYQSGSYMVPPVNPETYTVPPENSEANTVPHVTTSGSELNKAMISRIVKEQLSAAVPETHHTTGTTTTVPDPPQQRCTYKYFASYNPPTFTGKEGAAGLLKWIEEMETKLKISQCLVEHKVSYAACSVKDLALTWWNTQAKTLGSATVDAMG</sequence>
<proteinExistence type="predicted"/>
<name>A0A5N6Q1F0_9ASTR</name>
<comment type="caution">
    <text evidence="1">The sequence shown here is derived from an EMBL/GenBank/DDBJ whole genome shotgun (WGS) entry which is preliminary data.</text>
</comment>